<dbReference type="PROSITE" id="PS51186">
    <property type="entry name" value="GNAT"/>
    <property type="match status" value="1"/>
</dbReference>
<dbReference type="GO" id="GO:0008999">
    <property type="term" value="F:protein-N-terminal-alanine acetyltransferase activity"/>
    <property type="evidence" value="ECO:0007669"/>
    <property type="project" value="TreeGrafter"/>
</dbReference>
<gene>
    <name evidence="5" type="ORF">GEV47_04665</name>
</gene>
<protein>
    <submittedName>
        <fullName evidence="5">GNAT family N-acetyltransferase</fullName>
    </submittedName>
</protein>
<dbReference type="RefSeq" id="WP_153233503.1">
    <property type="nucleotide sequence ID" value="NZ_WINI01000001.1"/>
</dbReference>
<dbReference type="Gene3D" id="3.40.630.30">
    <property type="match status" value="1"/>
</dbReference>
<organism evidence="5 6">
    <name type="scientific">Glaciimonas soli</name>
    <dbReference type="NCBI Taxonomy" id="2590999"/>
    <lineage>
        <taxon>Bacteria</taxon>
        <taxon>Pseudomonadati</taxon>
        <taxon>Pseudomonadota</taxon>
        <taxon>Betaproteobacteria</taxon>
        <taxon>Burkholderiales</taxon>
        <taxon>Oxalobacteraceae</taxon>
        <taxon>Glaciimonas</taxon>
    </lineage>
</organism>
<dbReference type="PANTHER" id="PTHR43792:SF8">
    <property type="entry name" value="[RIBOSOMAL PROTEIN US5]-ALANINE N-ACETYLTRANSFERASE"/>
    <property type="match status" value="1"/>
</dbReference>
<sequence>MTLPIITTKRTILKILTSNEASMRLAFEIENKAHLSPWGPAQSEDFYTLPAMQERTEKMHQAALDGSTVYFSAIDPVTQKMMATCSFTNIIKGAFLACHLGYGVAKSHEGQGFMQEIVEAGIQYMFDEVGLHRIMANHQPSNLRSEKLLKKIGFEREGYAKSYLKINGKWEDMVLNALVNPKQQ</sequence>
<accession>A0A843YTJ6</accession>
<name>A0A843YTJ6_9BURK</name>
<reference evidence="5 6" key="1">
    <citation type="submission" date="2019-10" db="EMBL/GenBank/DDBJ databases">
        <title>Glaciimonas soli sp. nov., a psychrophilic bacterium isolated from the forest soil of a high elevation mountain in Taiwan.</title>
        <authorList>
            <person name="Wang L.-T."/>
            <person name="Shieh W.Y."/>
        </authorList>
    </citation>
    <scope>NUCLEOTIDE SEQUENCE [LARGE SCALE GENOMIC DNA]</scope>
    <source>
        <strain evidence="5 6">GS1</strain>
    </source>
</reference>
<keyword evidence="1 5" id="KW-0808">Transferase</keyword>
<feature type="domain" description="N-acetyltransferase" evidence="4">
    <location>
        <begin position="13"/>
        <end position="176"/>
    </location>
</feature>
<proteinExistence type="inferred from homology"/>
<keyword evidence="6" id="KW-1185">Reference proteome</keyword>
<evidence type="ECO:0000259" key="4">
    <source>
        <dbReference type="PROSITE" id="PS51186"/>
    </source>
</evidence>
<evidence type="ECO:0000313" key="6">
    <source>
        <dbReference type="Proteomes" id="UP000451565"/>
    </source>
</evidence>
<comment type="similarity">
    <text evidence="3">Belongs to the acetyltransferase family. RimJ subfamily.</text>
</comment>
<comment type="caution">
    <text evidence="5">The sequence shown here is derived from an EMBL/GenBank/DDBJ whole genome shotgun (WGS) entry which is preliminary data.</text>
</comment>
<dbReference type="Pfam" id="PF13302">
    <property type="entry name" value="Acetyltransf_3"/>
    <property type="match status" value="1"/>
</dbReference>
<evidence type="ECO:0000256" key="3">
    <source>
        <dbReference type="ARBA" id="ARBA00038502"/>
    </source>
</evidence>
<dbReference type="InterPro" id="IPR000182">
    <property type="entry name" value="GNAT_dom"/>
</dbReference>
<dbReference type="EMBL" id="WINI01000001">
    <property type="protein sequence ID" value="MQQ99975.1"/>
    <property type="molecule type" value="Genomic_DNA"/>
</dbReference>
<dbReference type="InterPro" id="IPR051531">
    <property type="entry name" value="N-acetyltransferase"/>
</dbReference>
<dbReference type="Proteomes" id="UP000451565">
    <property type="component" value="Unassembled WGS sequence"/>
</dbReference>
<keyword evidence="2" id="KW-0012">Acyltransferase</keyword>
<dbReference type="PANTHER" id="PTHR43792">
    <property type="entry name" value="GNAT FAMILY, PUTATIVE (AFU_ORTHOLOGUE AFUA_3G00765)-RELATED-RELATED"/>
    <property type="match status" value="1"/>
</dbReference>
<dbReference type="InterPro" id="IPR016181">
    <property type="entry name" value="Acyl_CoA_acyltransferase"/>
</dbReference>
<evidence type="ECO:0000313" key="5">
    <source>
        <dbReference type="EMBL" id="MQQ99975.1"/>
    </source>
</evidence>
<dbReference type="GO" id="GO:0005737">
    <property type="term" value="C:cytoplasm"/>
    <property type="evidence" value="ECO:0007669"/>
    <property type="project" value="TreeGrafter"/>
</dbReference>
<dbReference type="AlphaFoldDB" id="A0A843YTJ6"/>
<evidence type="ECO:0000256" key="1">
    <source>
        <dbReference type="ARBA" id="ARBA00022679"/>
    </source>
</evidence>
<evidence type="ECO:0000256" key="2">
    <source>
        <dbReference type="ARBA" id="ARBA00023315"/>
    </source>
</evidence>
<dbReference type="SUPFAM" id="SSF55729">
    <property type="entry name" value="Acyl-CoA N-acyltransferases (Nat)"/>
    <property type="match status" value="1"/>
</dbReference>
<dbReference type="OrthoDB" id="9801669at2"/>